<protein>
    <submittedName>
        <fullName evidence="1">Uncharacterized protein</fullName>
    </submittedName>
</protein>
<dbReference type="Proteomes" id="UP000247540">
    <property type="component" value="Unassembled WGS sequence"/>
</dbReference>
<keyword evidence="2" id="KW-1185">Reference proteome</keyword>
<evidence type="ECO:0000313" key="2">
    <source>
        <dbReference type="Proteomes" id="UP000247540"/>
    </source>
</evidence>
<name>A0A318SWA4_9BURK</name>
<organism evidence="1 2">
    <name type="scientific">Xylophilus ampelinus</name>
    <dbReference type="NCBI Taxonomy" id="54067"/>
    <lineage>
        <taxon>Bacteria</taxon>
        <taxon>Pseudomonadati</taxon>
        <taxon>Pseudomonadota</taxon>
        <taxon>Betaproteobacteria</taxon>
        <taxon>Burkholderiales</taxon>
        <taxon>Xylophilus</taxon>
    </lineage>
</organism>
<dbReference type="EMBL" id="QJTC01000003">
    <property type="protein sequence ID" value="PYE79059.1"/>
    <property type="molecule type" value="Genomic_DNA"/>
</dbReference>
<dbReference type="AlphaFoldDB" id="A0A318SWA4"/>
<evidence type="ECO:0000313" key="1">
    <source>
        <dbReference type="EMBL" id="PYE79059.1"/>
    </source>
</evidence>
<accession>A0A318SWA4</accession>
<sequence length="82" mass="8573">MLMSVLPAAFALPVRGSYRAAGLLALACATAAVGAPAPWYQWRSLQNGTRVCAQTSPGSGWTRVGGPFRDVNCSLPLRVIGL</sequence>
<proteinExistence type="predicted"/>
<reference evidence="1 2" key="1">
    <citation type="submission" date="2018-06" db="EMBL/GenBank/DDBJ databases">
        <title>Genomic Encyclopedia of Type Strains, Phase III (KMG-III): the genomes of soil and plant-associated and newly described type strains.</title>
        <authorList>
            <person name="Whitman W."/>
        </authorList>
    </citation>
    <scope>NUCLEOTIDE SEQUENCE [LARGE SCALE GENOMIC DNA]</scope>
    <source>
        <strain evidence="1 2">CECT 7646</strain>
    </source>
</reference>
<comment type="caution">
    <text evidence="1">The sequence shown here is derived from an EMBL/GenBank/DDBJ whole genome shotgun (WGS) entry which is preliminary data.</text>
</comment>
<gene>
    <name evidence="1" type="ORF">DFQ15_10346</name>
</gene>